<feature type="compositionally biased region" description="Basic and acidic residues" evidence="1">
    <location>
        <begin position="288"/>
        <end position="304"/>
    </location>
</feature>
<organism evidence="2 3">
    <name type="scientific">Bionectria ochroleuca</name>
    <name type="common">Gliocladium roseum</name>
    <dbReference type="NCBI Taxonomy" id="29856"/>
    <lineage>
        <taxon>Eukaryota</taxon>
        <taxon>Fungi</taxon>
        <taxon>Dikarya</taxon>
        <taxon>Ascomycota</taxon>
        <taxon>Pezizomycotina</taxon>
        <taxon>Sordariomycetes</taxon>
        <taxon>Hypocreomycetidae</taxon>
        <taxon>Hypocreales</taxon>
        <taxon>Bionectriaceae</taxon>
        <taxon>Clonostachys</taxon>
    </lineage>
</organism>
<proteinExistence type="predicted"/>
<evidence type="ECO:0000313" key="2">
    <source>
        <dbReference type="EMBL" id="VUC21030.1"/>
    </source>
</evidence>
<comment type="caution">
    <text evidence="2">The sequence shown here is derived from an EMBL/GenBank/DDBJ whole genome shotgun (WGS) entry which is preliminary data.</text>
</comment>
<evidence type="ECO:0000256" key="1">
    <source>
        <dbReference type="SAM" id="MobiDB-lite"/>
    </source>
</evidence>
<accession>A0ABY6TRB4</accession>
<evidence type="ECO:0000313" key="3">
    <source>
        <dbReference type="Proteomes" id="UP000766486"/>
    </source>
</evidence>
<feature type="region of interest" description="Disordered" evidence="1">
    <location>
        <begin position="241"/>
        <end position="265"/>
    </location>
</feature>
<sequence length="909" mass="101547">MAALGGAASIITIWDLAAKITKFTNSVKDAPDTWQKYRDGLHAVACLERHPHLTTLTIKDRETQCPIAAYVNERLSIVRDDASALLQRYDQMAPKKSKKGQTDSRIQRFFDRLKRTGGSVAFALDVDQIRNLIEAVDRAQSHLHFVLSLVLMQSSESWQQQSAGLLKSILNEVLQSAKSLDELKNDGKRMREAKIEISPTQFRENDVTASSVNSGGPLQAKTGAWMDEKLVRHVGSHLRRAKNSLKGTIRPRVDSEQSHSSTDSTQAIEEANEFYQHEADNEYDSDEQTEKDTASQLSEEHSPCDETTVEVGYVFDEHTCKTFQVPINSEDYALAFSPASNSIDIYSPNSPGTVRADEALDSLSSDEWEGAKSRPIEEVMKLATSAACTAYATDAERISDQSWVSLDFGSGSEIVVAQNILLNSCRTQGSPKLKFCVERIIVLDREQVFYVMLPCWATGGQACDHITMEIEDGQGFPMPLTFRMKLAYLKNISSSHEDELVIGSQNSTLFLFPRCDGGNRRCFHTVAEKGPGQSRCAQRQTLYGSLLELDSIAEDSPDSAEEAASESQSDQEGPGFGLPDQPSPGDDIVAFRLLRKVMLDEGLPENSQIDLNLLLQFVHLMVKYELEFENKPIHQARLWAQYLRPSTPAREDALLQYLVRRKPVSVDSLAWLWIMWKLRLENDFKGLSSTVQRQARCPISSYQPLTKNGLLVKLADDILGIHYNYTISWYVADLDAELLDTKRSAALSRIKGMIESGIESFRQNFQQHKIEPETSFTLSPMASALGYGYLRLEFDRLMMAEASATRDPGFPGTSFNDVYNAIIDLQSLLDHLLTISSPYTRPQPFQISDRILSLLFPSVGLGLLLGKSILERVSVLGRNSDDSLRDTVNAMKKSLSRLIEDLDSQHLGV</sequence>
<protein>
    <submittedName>
        <fullName evidence="2">Uncharacterized protein</fullName>
    </submittedName>
</protein>
<feature type="region of interest" description="Disordered" evidence="1">
    <location>
        <begin position="554"/>
        <end position="584"/>
    </location>
</feature>
<dbReference type="Proteomes" id="UP000766486">
    <property type="component" value="Unassembled WGS sequence"/>
</dbReference>
<feature type="region of interest" description="Disordered" evidence="1">
    <location>
        <begin position="281"/>
        <end position="305"/>
    </location>
</feature>
<feature type="compositionally biased region" description="Acidic residues" evidence="1">
    <location>
        <begin position="554"/>
        <end position="564"/>
    </location>
</feature>
<gene>
    <name evidence="2" type="ORF">CLO192961_LOCUS38929</name>
</gene>
<keyword evidence="3" id="KW-1185">Reference proteome</keyword>
<dbReference type="EMBL" id="CABFNS010000328">
    <property type="protein sequence ID" value="VUC21030.1"/>
    <property type="molecule type" value="Genomic_DNA"/>
</dbReference>
<reference evidence="2 3" key="1">
    <citation type="submission" date="2019-06" db="EMBL/GenBank/DDBJ databases">
        <authorList>
            <person name="Broberg M."/>
        </authorList>
    </citation>
    <scope>NUCLEOTIDE SEQUENCE [LARGE SCALE GENOMIC DNA]</scope>
</reference>
<name>A0ABY6TRB4_BIOOC</name>